<gene>
    <name evidence="4 5" type="primary">kdsB</name>
    <name evidence="5" type="ORF">WMO13_06360</name>
</gene>
<dbReference type="Gene3D" id="3.90.550.10">
    <property type="entry name" value="Spore Coat Polysaccharide Biosynthesis Protein SpsA, Chain A"/>
    <property type="match status" value="1"/>
</dbReference>
<dbReference type="GO" id="GO:0008690">
    <property type="term" value="F:3-deoxy-manno-octulosonate cytidylyltransferase activity"/>
    <property type="evidence" value="ECO:0007669"/>
    <property type="project" value="UniProtKB-EC"/>
</dbReference>
<accession>A0ABZ3BYN3</accession>
<keyword evidence="6" id="KW-1185">Reference proteome</keyword>
<keyword evidence="4" id="KW-0963">Cytoplasm</keyword>
<dbReference type="NCBIfam" id="NF009905">
    <property type="entry name" value="PRK13368.1"/>
    <property type="match status" value="1"/>
</dbReference>
<dbReference type="Pfam" id="PF02348">
    <property type="entry name" value="CTP_transf_3"/>
    <property type="match status" value="1"/>
</dbReference>
<name>A0ABZ3BYN3_9GAMM</name>
<protein>
    <recommendedName>
        <fullName evidence="4">3-deoxy-manno-octulosonate cytidylyltransferase</fullName>
        <ecNumber evidence="4">2.7.7.38</ecNumber>
    </recommendedName>
    <alternativeName>
        <fullName evidence="4">CMP-2-keto-3-deoxyoctulosonic acid synthase</fullName>
        <shortName evidence="4">CKS</shortName>
        <shortName evidence="4">CMP-KDO synthase</shortName>
    </alternativeName>
</protein>
<comment type="pathway">
    <text evidence="4">Nucleotide-sugar biosynthesis; CMP-3-deoxy-D-manno-octulosonate biosynthesis; CMP-3-deoxy-D-manno-octulosonate from 3-deoxy-D-manno-octulosonate and CTP: step 1/1.</text>
</comment>
<evidence type="ECO:0000256" key="2">
    <source>
        <dbReference type="ARBA" id="ARBA00022695"/>
    </source>
</evidence>
<dbReference type="NCBIfam" id="TIGR00466">
    <property type="entry name" value="kdsB"/>
    <property type="match status" value="1"/>
</dbReference>
<dbReference type="NCBIfam" id="NF003950">
    <property type="entry name" value="PRK05450.1-3"/>
    <property type="match status" value="1"/>
</dbReference>
<comment type="subcellular location">
    <subcellularLocation>
        <location evidence="4">Cytoplasm</location>
    </subcellularLocation>
</comment>
<dbReference type="PANTHER" id="PTHR42866">
    <property type="entry name" value="3-DEOXY-MANNO-OCTULOSONATE CYTIDYLYLTRANSFERASE"/>
    <property type="match status" value="1"/>
</dbReference>
<comment type="function">
    <text evidence="4">Activates KDO (a required 8-carbon sugar) for incorporation into bacterial lipopolysaccharide in Gram-negative bacteria.</text>
</comment>
<keyword evidence="2 4" id="KW-0548">Nucleotidyltransferase</keyword>
<dbReference type="Proteomes" id="UP001449178">
    <property type="component" value="Chromosome"/>
</dbReference>
<dbReference type="CDD" id="cd02517">
    <property type="entry name" value="CMP-KDO-Synthetase"/>
    <property type="match status" value="1"/>
</dbReference>
<dbReference type="InterPro" id="IPR004528">
    <property type="entry name" value="KdsB"/>
</dbReference>
<evidence type="ECO:0000256" key="1">
    <source>
        <dbReference type="ARBA" id="ARBA00022679"/>
    </source>
</evidence>
<proteinExistence type="inferred from homology"/>
<dbReference type="HAMAP" id="MF_00057">
    <property type="entry name" value="KdsB"/>
    <property type="match status" value="1"/>
</dbReference>
<evidence type="ECO:0000313" key="5">
    <source>
        <dbReference type="EMBL" id="WZW87002.1"/>
    </source>
</evidence>
<comment type="catalytic activity">
    <reaction evidence="4">
        <text>3-deoxy-alpha-D-manno-oct-2-ulosonate + CTP = CMP-3-deoxy-beta-D-manno-octulosonate + diphosphate</text>
        <dbReference type="Rhea" id="RHEA:23448"/>
        <dbReference type="ChEBI" id="CHEBI:33019"/>
        <dbReference type="ChEBI" id="CHEBI:37563"/>
        <dbReference type="ChEBI" id="CHEBI:85986"/>
        <dbReference type="ChEBI" id="CHEBI:85987"/>
        <dbReference type="EC" id="2.7.7.38"/>
    </reaction>
</comment>
<dbReference type="InterPro" id="IPR029044">
    <property type="entry name" value="Nucleotide-diphossugar_trans"/>
</dbReference>
<dbReference type="SUPFAM" id="SSF53448">
    <property type="entry name" value="Nucleotide-diphospho-sugar transferases"/>
    <property type="match status" value="1"/>
</dbReference>
<dbReference type="EMBL" id="CP150637">
    <property type="protein sequence ID" value="WZW87002.1"/>
    <property type="molecule type" value="Genomic_DNA"/>
</dbReference>
<evidence type="ECO:0000256" key="3">
    <source>
        <dbReference type="ARBA" id="ARBA00022985"/>
    </source>
</evidence>
<dbReference type="RefSeq" id="WP_026879077.1">
    <property type="nucleotide sequence ID" value="NZ_AZOD01000023.1"/>
</dbReference>
<reference evidence="5 6" key="1">
    <citation type="submission" date="2024-03" db="EMBL/GenBank/DDBJ databases">
        <title>Complete Genome Sequence and Annotation of Ignatzschineria larvae DSM 13226.</title>
        <authorList>
            <person name="Cantrell E."/>
            <person name="Burcham Z.M."/>
        </authorList>
    </citation>
    <scope>NUCLEOTIDE SEQUENCE [LARGE SCALE GENOMIC DNA]</scope>
    <source>
        <strain evidence="5 6">DSM 13226</strain>
    </source>
</reference>
<evidence type="ECO:0000256" key="4">
    <source>
        <dbReference type="HAMAP-Rule" id="MF_00057"/>
    </source>
</evidence>
<sequence>MDYIVVIPARLKSSRLPQKMLRSLNGKPLIEWTWRAALKSSAKQVIVATDNQAIYDHLTTLGATVVMTADHHESGTDRLSEVAQKLSFNPNEVIVNWQGDEPFLPTHFIDLVAESLANNPSVAMSTLATPIYDWAEIQDPNAVKVVLNEVDEALYFSRAPIPYQRGEMKIEGRIIGETPYLRHLGLYAYRADFLCQYPHLIPSPLESLEKLEQLRALANNYKIAVAISLESPPPGIDTEEDLEKAINWLLEHQAQPLKQK</sequence>
<dbReference type="NCBIfam" id="NF003952">
    <property type="entry name" value="PRK05450.1-5"/>
    <property type="match status" value="1"/>
</dbReference>
<comment type="similarity">
    <text evidence="4">Belongs to the KdsB family.</text>
</comment>
<evidence type="ECO:0000313" key="6">
    <source>
        <dbReference type="Proteomes" id="UP001449178"/>
    </source>
</evidence>
<organism evidence="5 6">
    <name type="scientific">Ignatzschineria larvae DSM 13226</name>
    <dbReference type="NCBI Taxonomy" id="1111732"/>
    <lineage>
        <taxon>Bacteria</taxon>
        <taxon>Pseudomonadati</taxon>
        <taxon>Pseudomonadota</taxon>
        <taxon>Gammaproteobacteria</taxon>
        <taxon>Cardiobacteriales</taxon>
        <taxon>Ignatzschineriaceae</taxon>
        <taxon>Ignatzschineria</taxon>
    </lineage>
</organism>
<dbReference type="EC" id="2.7.7.38" evidence="4"/>
<dbReference type="PANTHER" id="PTHR42866:SF2">
    <property type="entry name" value="3-DEOXY-MANNO-OCTULOSONATE CYTIDYLYLTRANSFERASE, MITOCHONDRIAL"/>
    <property type="match status" value="1"/>
</dbReference>
<keyword evidence="3 4" id="KW-0448">Lipopolysaccharide biosynthesis</keyword>
<keyword evidence="1 4" id="KW-0808">Transferase</keyword>
<dbReference type="InterPro" id="IPR003329">
    <property type="entry name" value="Cytidylyl_trans"/>
</dbReference>